<feature type="region of interest" description="Disordered" evidence="1">
    <location>
        <begin position="315"/>
        <end position="337"/>
    </location>
</feature>
<evidence type="ECO:0000313" key="2">
    <source>
        <dbReference type="EMBL" id="KAJ8871037.1"/>
    </source>
</evidence>
<comment type="caution">
    <text evidence="2">The sequence shown here is derived from an EMBL/GenBank/DDBJ whole genome shotgun (WGS) entry which is preliminary data.</text>
</comment>
<keyword evidence="3" id="KW-1185">Reference proteome</keyword>
<sequence>MRCWRDVAMQRLRYGFACSGVDATRSRHPPAALGFPALHCAETRRAAARVAPRSPTRDASAALAAAASNPAPTCRDQWRAIYTAGIRRVRKCSRGCFKNKGTAGFLFPTEACKNNPQNDGTGETGDPRENLPTNGIVRHERFANRIDSLQCGVTKFFAVVGVVAGKVSGYRAFSKTKSVYTRVHWAAKVVNGDTAILKFIVKEWQRADAEPCRCCRVLSGPGEYENAFSSRQQPFVIDKLLLGAHSIEVEAAVAQWPRALASRHGDPGSIPDGHPVLVIGLNVSSTARSLETVQVAQGRGIGGRIGKESAMAFVRDPSQHSPGGVSENNGKPKSGWRWAASEPVCYHTLIGKRGAAMKARGETGDPQVNPPTNGIVRHDSHLRKSGDSAGNEPGSHCGRRAV</sequence>
<proteinExistence type="predicted"/>
<name>A0ABQ9GFM2_9NEOP</name>
<dbReference type="Proteomes" id="UP001159363">
    <property type="component" value="Chromosome 11"/>
</dbReference>
<protein>
    <submittedName>
        <fullName evidence="2">Uncharacterized protein</fullName>
    </submittedName>
</protein>
<organism evidence="2 3">
    <name type="scientific">Dryococelus australis</name>
    <dbReference type="NCBI Taxonomy" id="614101"/>
    <lineage>
        <taxon>Eukaryota</taxon>
        <taxon>Metazoa</taxon>
        <taxon>Ecdysozoa</taxon>
        <taxon>Arthropoda</taxon>
        <taxon>Hexapoda</taxon>
        <taxon>Insecta</taxon>
        <taxon>Pterygota</taxon>
        <taxon>Neoptera</taxon>
        <taxon>Polyneoptera</taxon>
        <taxon>Phasmatodea</taxon>
        <taxon>Verophasmatodea</taxon>
        <taxon>Anareolatae</taxon>
        <taxon>Phasmatidae</taxon>
        <taxon>Eurycanthinae</taxon>
        <taxon>Dryococelus</taxon>
    </lineage>
</organism>
<feature type="compositionally biased region" description="Basic and acidic residues" evidence="1">
    <location>
        <begin position="376"/>
        <end position="386"/>
    </location>
</feature>
<feature type="region of interest" description="Disordered" evidence="1">
    <location>
        <begin position="356"/>
        <end position="402"/>
    </location>
</feature>
<reference evidence="2 3" key="1">
    <citation type="submission" date="2023-02" db="EMBL/GenBank/DDBJ databases">
        <title>LHISI_Scaffold_Assembly.</title>
        <authorList>
            <person name="Stuart O.P."/>
            <person name="Cleave R."/>
            <person name="Magrath M.J.L."/>
            <person name="Mikheyev A.S."/>
        </authorList>
    </citation>
    <scope>NUCLEOTIDE SEQUENCE [LARGE SCALE GENOMIC DNA]</scope>
    <source>
        <strain evidence="2">Daus_M_001</strain>
        <tissue evidence="2">Leg muscle</tissue>
    </source>
</reference>
<accession>A0ABQ9GFM2</accession>
<evidence type="ECO:0000256" key="1">
    <source>
        <dbReference type="SAM" id="MobiDB-lite"/>
    </source>
</evidence>
<gene>
    <name evidence="2" type="ORF">PR048_027341</name>
</gene>
<dbReference type="EMBL" id="JARBHB010000012">
    <property type="protein sequence ID" value="KAJ8871037.1"/>
    <property type="molecule type" value="Genomic_DNA"/>
</dbReference>
<evidence type="ECO:0000313" key="3">
    <source>
        <dbReference type="Proteomes" id="UP001159363"/>
    </source>
</evidence>